<gene>
    <name evidence="2" type="primary">CLU1_2</name>
    <name evidence="2" type="ORF">H4R34_006471</name>
</gene>
<feature type="domain" description="CLU central" evidence="1">
    <location>
        <begin position="1"/>
        <end position="118"/>
    </location>
</feature>
<dbReference type="GO" id="GO:0003729">
    <property type="term" value="F:mRNA binding"/>
    <property type="evidence" value="ECO:0007669"/>
    <property type="project" value="TreeGrafter"/>
</dbReference>
<sequence>MVVRAVKHITRKLLSPLTVQETPACLSHVLNCLLGYAYNPAPQPAESASSPSEATDTPAYKALTPESLRAQIQALVGSRFRYHLPSAALDFSPAQCVAYLRDVCLAVGIQIAARDYTFTSPSSNTTDTKELTTFTPQDIVCLLPRIKDASARSMFAEQTFEAGRVSLAQGQKQLGLELLLESLALHEQTYGFLHTETGRCYASLAMIYHHLDEKEAAADFQRKAIIISERTSGLDDPDTIHNYLNLGLYEH</sequence>
<dbReference type="PANTHER" id="PTHR12601">
    <property type="entry name" value="EUKARYOTIC TRANSLATION INITIATION FACTOR 3 SUBUNIT EIF-3"/>
    <property type="match status" value="1"/>
</dbReference>
<dbReference type="InterPro" id="IPR027523">
    <property type="entry name" value="CLU_prot"/>
</dbReference>
<organism evidence="2 3">
    <name type="scientific">Dimargaris verticillata</name>
    <dbReference type="NCBI Taxonomy" id="2761393"/>
    <lineage>
        <taxon>Eukaryota</taxon>
        <taxon>Fungi</taxon>
        <taxon>Fungi incertae sedis</taxon>
        <taxon>Zoopagomycota</taxon>
        <taxon>Kickxellomycotina</taxon>
        <taxon>Dimargaritomycetes</taxon>
        <taxon>Dimargaritales</taxon>
        <taxon>Dimargaritaceae</taxon>
        <taxon>Dimargaris</taxon>
    </lineage>
</organism>
<dbReference type="GO" id="GO:0005737">
    <property type="term" value="C:cytoplasm"/>
    <property type="evidence" value="ECO:0007669"/>
    <property type="project" value="TreeGrafter"/>
</dbReference>
<dbReference type="EMBL" id="JANBQB010002502">
    <property type="protein sequence ID" value="KAJ1966760.1"/>
    <property type="molecule type" value="Genomic_DNA"/>
</dbReference>
<dbReference type="SUPFAM" id="SSF48452">
    <property type="entry name" value="TPR-like"/>
    <property type="match status" value="1"/>
</dbReference>
<dbReference type="Pfam" id="PF12807">
    <property type="entry name" value="eIF3_p135"/>
    <property type="match status" value="1"/>
</dbReference>
<dbReference type="Gene3D" id="1.25.40.10">
    <property type="entry name" value="Tetratricopeptide repeat domain"/>
    <property type="match status" value="1"/>
</dbReference>
<proteinExistence type="predicted"/>
<dbReference type="OrthoDB" id="1414216at2759"/>
<name>A0A9W8AX40_9FUNG</name>
<dbReference type="AlphaFoldDB" id="A0A9W8AX40"/>
<reference evidence="2" key="1">
    <citation type="submission" date="2022-07" db="EMBL/GenBank/DDBJ databases">
        <title>Phylogenomic reconstructions and comparative analyses of Kickxellomycotina fungi.</title>
        <authorList>
            <person name="Reynolds N.K."/>
            <person name="Stajich J.E."/>
            <person name="Barry K."/>
            <person name="Grigoriev I.V."/>
            <person name="Crous P."/>
            <person name="Smith M.E."/>
        </authorList>
    </citation>
    <scope>NUCLEOTIDE SEQUENCE</scope>
    <source>
        <strain evidence="2">RSA 567</strain>
    </source>
</reference>
<keyword evidence="3" id="KW-1185">Reference proteome</keyword>
<protein>
    <submittedName>
        <fullName evidence="2">Intracellular distribution of mitochondria</fullName>
    </submittedName>
</protein>
<dbReference type="InterPro" id="IPR033646">
    <property type="entry name" value="CLU-central"/>
</dbReference>
<evidence type="ECO:0000313" key="2">
    <source>
        <dbReference type="EMBL" id="KAJ1966760.1"/>
    </source>
</evidence>
<comment type="caution">
    <text evidence="2">The sequence shown here is derived from an EMBL/GenBank/DDBJ whole genome shotgun (WGS) entry which is preliminary data.</text>
</comment>
<dbReference type="GO" id="GO:0048312">
    <property type="term" value="P:intracellular distribution of mitochondria"/>
    <property type="evidence" value="ECO:0007669"/>
    <property type="project" value="TreeGrafter"/>
</dbReference>
<dbReference type="CDD" id="cd15466">
    <property type="entry name" value="CLU-central"/>
    <property type="match status" value="1"/>
</dbReference>
<evidence type="ECO:0000259" key="1">
    <source>
        <dbReference type="Pfam" id="PF12807"/>
    </source>
</evidence>
<dbReference type="Pfam" id="PF13374">
    <property type="entry name" value="TPR_10"/>
    <property type="match status" value="1"/>
</dbReference>
<dbReference type="Proteomes" id="UP001151582">
    <property type="component" value="Unassembled WGS sequence"/>
</dbReference>
<dbReference type="InterPro" id="IPR011990">
    <property type="entry name" value="TPR-like_helical_dom_sf"/>
</dbReference>
<evidence type="ECO:0000313" key="3">
    <source>
        <dbReference type="Proteomes" id="UP001151582"/>
    </source>
</evidence>
<feature type="non-terminal residue" evidence="2">
    <location>
        <position position="251"/>
    </location>
</feature>
<accession>A0A9W8AX40</accession>
<dbReference type="PANTHER" id="PTHR12601:SF6">
    <property type="entry name" value="CLUSTERED MITOCHONDRIA PROTEIN HOMOLOG"/>
    <property type="match status" value="1"/>
</dbReference>